<feature type="chain" id="PRO_5021951772" description="YtkA-like protein" evidence="1">
    <location>
        <begin position="23"/>
        <end position="160"/>
    </location>
</feature>
<dbReference type="Proteomes" id="UP000319449">
    <property type="component" value="Unassembled WGS sequence"/>
</dbReference>
<dbReference type="RefSeq" id="WP_145020744.1">
    <property type="nucleotide sequence ID" value="NZ_VLLN01000007.1"/>
</dbReference>
<evidence type="ECO:0000313" key="3">
    <source>
        <dbReference type="Proteomes" id="UP000319449"/>
    </source>
</evidence>
<evidence type="ECO:0000313" key="2">
    <source>
        <dbReference type="EMBL" id="TWJ19747.1"/>
    </source>
</evidence>
<proteinExistence type="predicted"/>
<gene>
    <name evidence="2" type="ORF">JN12_01548</name>
</gene>
<name>A0A562VPU9_9BACT</name>
<evidence type="ECO:0000256" key="1">
    <source>
        <dbReference type="SAM" id="SignalP"/>
    </source>
</evidence>
<reference evidence="2 3" key="1">
    <citation type="submission" date="2019-07" db="EMBL/GenBank/DDBJ databases">
        <title>Genomic Encyclopedia of Archaeal and Bacterial Type Strains, Phase II (KMG-II): from individual species to whole genera.</title>
        <authorList>
            <person name="Goeker M."/>
        </authorList>
    </citation>
    <scope>NUCLEOTIDE SEQUENCE [LARGE SCALE GENOMIC DNA]</scope>
    <source>
        <strain evidence="2 3">ATCC BAA-1139</strain>
    </source>
</reference>
<accession>A0A562VPU9</accession>
<keyword evidence="1" id="KW-0732">Signal</keyword>
<dbReference type="OrthoDB" id="5397223at2"/>
<evidence type="ECO:0008006" key="4">
    <source>
        <dbReference type="Google" id="ProtNLM"/>
    </source>
</evidence>
<dbReference type="EMBL" id="VLLN01000007">
    <property type="protein sequence ID" value="TWJ19747.1"/>
    <property type="molecule type" value="Genomic_DNA"/>
</dbReference>
<protein>
    <recommendedName>
        <fullName evidence="4">YtkA-like protein</fullName>
    </recommendedName>
</protein>
<comment type="caution">
    <text evidence="2">The sequence shown here is derived from an EMBL/GenBank/DDBJ whole genome shotgun (WGS) entry which is preliminary data.</text>
</comment>
<organism evidence="2 3">
    <name type="scientific">Geobacter argillaceus</name>
    <dbReference type="NCBI Taxonomy" id="345631"/>
    <lineage>
        <taxon>Bacteria</taxon>
        <taxon>Pseudomonadati</taxon>
        <taxon>Thermodesulfobacteriota</taxon>
        <taxon>Desulfuromonadia</taxon>
        <taxon>Geobacterales</taxon>
        <taxon>Geobacteraceae</taxon>
        <taxon>Geobacter</taxon>
    </lineage>
</organism>
<sequence>MKKMTVLIATIFALSAPLASFAMDHMDHEGHDHGSMGHGDHKGNVAHEEVVDGVKATFVIQTMAESMKAMGMEMPMDVKETHHVHVEFKDTKSGKALTSGEVTVKVQGPDKAEATKELMGMQGHFGADFDLSKKGKYGVMCKFKLADGKVRSAKFWYTVK</sequence>
<keyword evidence="3" id="KW-1185">Reference proteome</keyword>
<dbReference type="AlphaFoldDB" id="A0A562VPU9"/>
<feature type="signal peptide" evidence="1">
    <location>
        <begin position="1"/>
        <end position="22"/>
    </location>
</feature>